<dbReference type="InterPro" id="IPR023997">
    <property type="entry name" value="TonB-dep_OMP_SusC/RagA_CS"/>
</dbReference>
<evidence type="ECO:0000259" key="10">
    <source>
        <dbReference type="Pfam" id="PF07715"/>
    </source>
</evidence>
<keyword evidence="3 8" id="KW-1134">Transmembrane beta strand</keyword>
<dbReference type="InterPro" id="IPR037066">
    <property type="entry name" value="Plug_dom_sf"/>
</dbReference>
<reference evidence="11 12" key="1">
    <citation type="submission" date="2016-10" db="EMBL/GenBank/DDBJ databases">
        <authorList>
            <person name="de Groot N.N."/>
        </authorList>
    </citation>
    <scope>NUCLEOTIDE SEQUENCE [LARGE SCALE GENOMIC DNA]</scope>
    <source>
        <strain evidence="11 12">DSM 22789</strain>
    </source>
</reference>
<dbReference type="InterPro" id="IPR039426">
    <property type="entry name" value="TonB-dep_rcpt-like"/>
</dbReference>
<gene>
    <name evidence="11" type="ORF">SAMN05660206_101450</name>
</gene>
<feature type="domain" description="TonB-dependent receptor plug" evidence="10">
    <location>
        <begin position="215"/>
        <end position="316"/>
    </location>
</feature>
<evidence type="ECO:0000256" key="6">
    <source>
        <dbReference type="ARBA" id="ARBA00023136"/>
    </source>
</evidence>
<accession>A0A1I6PG63</accession>
<dbReference type="GO" id="GO:0044718">
    <property type="term" value="P:siderophore transmembrane transport"/>
    <property type="evidence" value="ECO:0007669"/>
    <property type="project" value="TreeGrafter"/>
</dbReference>
<evidence type="ECO:0000256" key="8">
    <source>
        <dbReference type="PROSITE-ProRule" id="PRU01360"/>
    </source>
</evidence>
<dbReference type="NCBIfam" id="TIGR04057">
    <property type="entry name" value="SusC_RagA_signa"/>
    <property type="match status" value="1"/>
</dbReference>
<evidence type="ECO:0000256" key="3">
    <source>
        <dbReference type="ARBA" id="ARBA00022452"/>
    </source>
</evidence>
<dbReference type="EMBL" id="FOZZ01000001">
    <property type="protein sequence ID" value="SFS39197.1"/>
    <property type="molecule type" value="Genomic_DNA"/>
</dbReference>
<comment type="subcellular location">
    <subcellularLocation>
        <location evidence="1 8">Cell outer membrane</location>
        <topology evidence="1 8">Multi-pass membrane protein</topology>
    </subcellularLocation>
</comment>
<keyword evidence="6 8" id="KW-0472">Membrane</keyword>
<dbReference type="FunFam" id="2.170.130.10:FF:000003">
    <property type="entry name" value="SusC/RagA family TonB-linked outer membrane protein"/>
    <property type="match status" value="1"/>
</dbReference>
<dbReference type="GO" id="GO:0009279">
    <property type="term" value="C:cell outer membrane"/>
    <property type="evidence" value="ECO:0007669"/>
    <property type="project" value="UniProtKB-SubCell"/>
</dbReference>
<comment type="similarity">
    <text evidence="8">Belongs to the TonB-dependent receptor family.</text>
</comment>
<evidence type="ECO:0000256" key="5">
    <source>
        <dbReference type="ARBA" id="ARBA00022729"/>
    </source>
</evidence>
<dbReference type="SUPFAM" id="SSF49464">
    <property type="entry name" value="Carboxypeptidase regulatory domain-like"/>
    <property type="match status" value="1"/>
</dbReference>
<dbReference type="InterPro" id="IPR012910">
    <property type="entry name" value="Plug_dom"/>
</dbReference>
<dbReference type="Pfam" id="PF07715">
    <property type="entry name" value="Plug"/>
    <property type="match status" value="1"/>
</dbReference>
<sequence>MNLKKVMRLSTIVFCIVSTVSGTLYAKSSFAQLLATKVEIAKEVRNASEIIKDLEHQKIRLIYDRETLNLTGIPSNLVQKGTTGTVEQILKDAFRGTEIVFEEKASFIVLKKRQQPGRIVGQVRDSNGEVLAGATVKVIETGRNVGTDTEGRFSMSLQPGSYTAEISYISFGTQRKNIVIEEGKTLTMNIALSLEGSELDQVVVVGYGTQQRSLVTGSVSTLESQKLVAAPAINPSDAIAGRVPGLVALTPSGEPGSSSGISIRGSNTLGNNSPLIVVDGVPNREWERLNPQDIESITVLKDASAAIYGARAANGVILVTTKKGNSGKPMVQFNYNEGIAAPTVVPEAADAATYAQLLNEVLIYEGASPMYSDEDIKKYKDGSDPLNFPNTDWYKSALKKWSTQRTADVNISGGQESLRYYLSAGTRYQDAIYKNSATSYKQHNLRLNLDGNISPYISYGVNAAIREVHRNYPTESASSIWNRLRSSKPNMPDFWPTGEPADNGDSGNPVVITTNQTGYDRNKSTVIETRGFLDLRAPWVDGLSVSLSAAMDNTIQNDKLWKTPWYLYAWDRNSMDAQGFPELNRVQRGYSNAELRQDMSDTRLVTLNALGKYKFQFDRHKFDVMAGVERIEGDKMNFFAFRKHYVSTAIDQLFAGGDLEKDNGGVASEEARLNYFGRVNYNGKDRYLIDFVWRYDGSYIFPQDGRFGFFPGISGGWRVSEEAFWQPIKPWVNEFKFRASWGKTGNDRIDPYQFLPSYAYGTGVSNIYIFNETELAKILAESSIANPAVTWEVAKQTNVGVDMQFLNNKISLSAEYFYNHRTDILWRRNASIPGSTGMILPDENIGEVINRGAEFQLAYNGSNGDLSYTLSANVSLNRNKIQFWDETPGAPEYQQSTGRPMNTGLYYKAIGIFRDEAAVEAYPHWTGARPGDVIFEDVNGDGKIDGLDRVRMDKTSLPTHIGGFNTDLAYKEFSASIFFQWALGAVRNDYFEMQGQIGNYLTRDAEGRWTPENPDADQPRIWNRYNEYWRSNQNTYWLQNTDYLRLKSVRLGYKLPKSLSAKLYTSDVQLYVSGLNLLTFSGIKDVDPESTSNTAYPANKVYNMGLSISF</sequence>
<dbReference type="AlphaFoldDB" id="A0A1I6PG63"/>
<dbReference type="STRING" id="683125.SAMN05660206_101450"/>
<dbReference type="InterPro" id="IPR023996">
    <property type="entry name" value="TonB-dep_OMP_SusC/RagA"/>
</dbReference>
<dbReference type="GO" id="GO:0015344">
    <property type="term" value="F:siderophore uptake transmembrane transporter activity"/>
    <property type="evidence" value="ECO:0007669"/>
    <property type="project" value="TreeGrafter"/>
</dbReference>
<dbReference type="PANTHER" id="PTHR30069">
    <property type="entry name" value="TONB-DEPENDENT OUTER MEMBRANE RECEPTOR"/>
    <property type="match status" value="1"/>
</dbReference>
<dbReference type="Gene3D" id="2.170.130.10">
    <property type="entry name" value="TonB-dependent receptor, plug domain"/>
    <property type="match status" value="1"/>
</dbReference>
<dbReference type="Gene3D" id="2.40.170.20">
    <property type="entry name" value="TonB-dependent receptor, beta-barrel domain"/>
    <property type="match status" value="1"/>
</dbReference>
<evidence type="ECO:0000313" key="11">
    <source>
        <dbReference type="EMBL" id="SFS39197.1"/>
    </source>
</evidence>
<organism evidence="11 12">
    <name type="scientific">Sphingobacterium wenxiniae</name>
    <dbReference type="NCBI Taxonomy" id="683125"/>
    <lineage>
        <taxon>Bacteria</taxon>
        <taxon>Pseudomonadati</taxon>
        <taxon>Bacteroidota</taxon>
        <taxon>Sphingobacteriia</taxon>
        <taxon>Sphingobacteriales</taxon>
        <taxon>Sphingobacteriaceae</taxon>
        <taxon>Sphingobacterium</taxon>
    </lineage>
</organism>
<evidence type="ECO:0000256" key="7">
    <source>
        <dbReference type="ARBA" id="ARBA00023237"/>
    </source>
</evidence>
<dbReference type="InterPro" id="IPR008969">
    <property type="entry name" value="CarboxyPept-like_regulatory"/>
</dbReference>
<name>A0A1I6PG63_9SPHI</name>
<dbReference type="SUPFAM" id="SSF56935">
    <property type="entry name" value="Porins"/>
    <property type="match status" value="1"/>
</dbReference>
<protein>
    <submittedName>
        <fullName evidence="11">TonB-linked outer membrane protein, SusC/RagA family</fullName>
    </submittedName>
</protein>
<dbReference type="NCBIfam" id="TIGR04056">
    <property type="entry name" value="OMP_RagA_SusC"/>
    <property type="match status" value="1"/>
</dbReference>
<keyword evidence="5 9" id="KW-0732">Signal</keyword>
<dbReference type="Gene3D" id="2.60.40.1120">
    <property type="entry name" value="Carboxypeptidase-like, regulatory domain"/>
    <property type="match status" value="1"/>
</dbReference>
<dbReference type="InterPro" id="IPR036942">
    <property type="entry name" value="Beta-barrel_TonB_sf"/>
</dbReference>
<dbReference type="PANTHER" id="PTHR30069:SF29">
    <property type="entry name" value="HEMOGLOBIN AND HEMOGLOBIN-HAPTOGLOBIN-BINDING PROTEIN 1-RELATED"/>
    <property type="match status" value="1"/>
</dbReference>
<keyword evidence="12" id="KW-1185">Reference proteome</keyword>
<keyword evidence="7 8" id="KW-0998">Cell outer membrane</keyword>
<evidence type="ECO:0000256" key="2">
    <source>
        <dbReference type="ARBA" id="ARBA00022448"/>
    </source>
</evidence>
<keyword evidence="4 8" id="KW-0812">Transmembrane</keyword>
<feature type="signal peptide" evidence="9">
    <location>
        <begin position="1"/>
        <end position="26"/>
    </location>
</feature>
<feature type="chain" id="PRO_5011448087" evidence="9">
    <location>
        <begin position="27"/>
        <end position="1110"/>
    </location>
</feature>
<keyword evidence="2 8" id="KW-0813">Transport</keyword>
<dbReference type="Pfam" id="PF13620">
    <property type="entry name" value="CarboxypepD_reg"/>
    <property type="match status" value="1"/>
</dbReference>
<evidence type="ECO:0000256" key="9">
    <source>
        <dbReference type="SAM" id="SignalP"/>
    </source>
</evidence>
<evidence type="ECO:0000313" key="12">
    <source>
        <dbReference type="Proteomes" id="UP000198785"/>
    </source>
</evidence>
<dbReference type="Proteomes" id="UP000198785">
    <property type="component" value="Unassembled WGS sequence"/>
</dbReference>
<proteinExistence type="inferred from homology"/>
<evidence type="ECO:0000256" key="1">
    <source>
        <dbReference type="ARBA" id="ARBA00004571"/>
    </source>
</evidence>
<dbReference type="PROSITE" id="PS52016">
    <property type="entry name" value="TONB_DEPENDENT_REC_3"/>
    <property type="match status" value="1"/>
</dbReference>
<evidence type="ECO:0000256" key="4">
    <source>
        <dbReference type="ARBA" id="ARBA00022692"/>
    </source>
</evidence>